<dbReference type="Pfam" id="PF01381">
    <property type="entry name" value="HTH_3"/>
    <property type="match status" value="1"/>
</dbReference>
<dbReference type="PANTHER" id="PTHR46797:SF23">
    <property type="entry name" value="HTH-TYPE TRANSCRIPTIONAL REGULATOR SUTR"/>
    <property type="match status" value="1"/>
</dbReference>
<dbReference type="PANTHER" id="PTHR46797">
    <property type="entry name" value="HTH-TYPE TRANSCRIPTIONAL REGULATOR"/>
    <property type="match status" value="1"/>
</dbReference>
<dbReference type="AlphaFoldDB" id="A0AAE4W9F1"/>
<dbReference type="CDD" id="cd00093">
    <property type="entry name" value="HTH_XRE"/>
    <property type="match status" value="1"/>
</dbReference>
<proteinExistence type="predicted"/>
<dbReference type="GO" id="GO:0003677">
    <property type="term" value="F:DNA binding"/>
    <property type="evidence" value="ECO:0007669"/>
    <property type="project" value="UniProtKB-KW"/>
</dbReference>
<dbReference type="EMBL" id="WPHM01000001">
    <property type="protein sequence ID" value="MUZ56266.1"/>
    <property type="molecule type" value="Genomic_DNA"/>
</dbReference>
<keyword evidence="2" id="KW-0238">DNA-binding</keyword>
<dbReference type="InterPro" id="IPR010982">
    <property type="entry name" value="Lambda_DNA-bd_dom_sf"/>
</dbReference>
<dbReference type="SMART" id="SM00530">
    <property type="entry name" value="HTH_XRE"/>
    <property type="match status" value="1"/>
</dbReference>
<dbReference type="PROSITE" id="PS50943">
    <property type="entry name" value="HTH_CROC1"/>
    <property type="match status" value="1"/>
</dbReference>
<reference evidence="5 6" key="1">
    <citation type="submission" date="2019-12" db="EMBL/GenBank/DDBJ databases">
        <title>Whole-genome sequencing of Allorhizobium vitis.</title>
        <authorList>
            <person name="Gan H.M."/>
            <person name="Szegedi E."/>
            <person name="Burr T."/>
            <person name="Savka M.A."/>
        </authorList>
    </citation>
    <scope>NUCLEOTIDE SEQUENCE [LARGE SCALE GENOMIC DNA]</scope>
    <source>
        <strain evidence="5 6">CG989</strain>
    </source>
</reference>
<keyword evidence="3" id="KW-0804">Transcription</keyword>
<evidence type="ECO:0000256" key="1">
    <source>
        <dbReference type="ARBA" id="ARBA00023015"/>
    </source>
</evidence>
<evidence type="ECO:0000259" key="4">
    <source>
        <dbReference type="PROSITE" id="PS50943"/>
    </source>
</evidence>
<accession>A0AAE4W9F1</accession>
<protein>
    <submittedName>
        <fullName evidence="5">Helix-turn-helix domain-containing protein</fullName>
    </submittedName>
</protein>
<evidence type="ECO:0000256" key="3">
    <source>
        <dbReference type="ARBA" id="ARBA00023163"/>
    </source>
</evidence>
<dbReference type="RefSeq" id="WP_156546590.1">
    <property type="nucleotide sequence ID" value="NZ_JABAEJ010000001.1"/>
</dbReference>
<dbReference type="Gene3D" id="1.10.260.40">
    <property type="entry name" value="lambda repressor-like DNA-binding domains"/>
    <property type="match status" value="1"/>
</dbReference>
<evidence type="ECO:0000256" key="2">
    <source>
        <dbReference type="ARBA" id="ARBA00023125"/>
    </source>
</evidence>
<dbReference type="GO" id="GO:0005829">
    <property type="term" value="C:cytosol"/>
    <property type="evidence" value="ECO:0007669"/>
    <property type="project" value="TreeGrafter"/>
</dbReference>
<sequence length="72" mass="7984">MKSNGRMALGENIRSRRQELEISQERLAEQAGLHRTYVGGVERGERNVSLDNILSIARALNTTASDLMRGVS</sequence>
<keyword evidence="1" id="KW-0805">Transcription regulation</keyword>
<dbReference type="InterPro" id="IPR050807">
    <property type="entry name" value="TransReg_Diox_bact_type"/>
</dbReference>
<dbReference type="InterPro" id="IPR001387">
    <property type="entry name" value="Cro/C1-type_HTH"/>
</dbReference>
<dbReference type="GO" id="GO:0003700">
    <property type="term" value="F:DNA-binding transcription factor activity"/>
    <property type="evidence" value="ECO:0007669"/>
    <property type="project" value="TreeGrafter"/>
</dbReference>
<gene>
    <name evidence="5" type="ORF">GOZ95_02190</name>
</gene>
<comment type="caution">
    <text evidence="5">The sequence shown here is derived from an EMBL/GenBank/DDBJ whole genome shotgun (WGS) entry which is preliminary data.</text>
</comment>
<evidence type="ECO:0000313" key="5">
    <source>
        <dbReference type="EMBL" id="MUZ56266.1"/>
    </source>
</evidence>
<evidence type="ECO:0000313" key="6">
    <source>
        <dbReference type="Proteomes" id="UP000436692"/>
    </source>
</evidence>
<name>A0AAE4W9F1_AGRVI</name>
<organism evidence="5 6">
    <name type="scientific">Agrobacterium vitis</name>
    <name type="common">Rhizobium vitis</name>
    <dbReference type="NCBI Taxonomy" id="373"/>
    <lineage>
        <taxon>Bacteria</taxon>
        <taxon>Pseudomonadati</taxon>
        <taxon>Pseudomonadota</taxon>
        <taxon>Alphaproteobacteria</taxon>
        <taxon>Hyphomicrobiales</taxon>
        <taxon>Rhizobiaceae</taxon>
        <taxon>Rhizobium/Agrobacterium group</taxon>
        <taxon>Agrobacterium</taxon>
    </lineage>
</organism>
<dbReference type="SUPFAM" id="SSF47413">
    <property type="entry name" value="lambda repressor-like DNA-binding domains"/>
    <property type="match status" value="1"/>
</dbReference>
<dbReference type="Proteomes" id="UP000436692">
    <property type="component" value="Unassembled WGS sequence"/>
</dbReference>
<feature type="domain" description="HTH cro/C1-type" evidence="4">
    <location>
        <begin position="13"/>
        <end position="67"/>
    </location>
</feature>